<comment type="caution">
    <text evidence="1">The sequence shown here is derived from an EMBL/GenBank/DDBJ whole genome shotgun (WGS) entry which is preliminary data.</text>
</comment>
<organism evidence="1 2">
    <name type="scientific">Durusdinium trenchii</name>
    <dbReference type="NCBI Taxonomy" id="1381693"/>
    <lineage>
        <taxon>Eukaryota</taxon>
        <taxon>Sar</taxon>
        <taxon>Alveolata</taxon>
        <taxon>Dinophyceae</taxon>
        <taxon>Suessiales</taxon>
        <taxon>Symbiodiniaceae</taxon>
        <taxon>Durusdinium</taxon>
    </lineage>
</organism>
<evidence type="ECO:0000313" key="2">
    <source>
        <dbReference type="Proteomes" id="UP001642484"/>
    </source>
</evidence>
<accession>A0ABP0HM30</accession>
<name>A0ABP0HM30_9DINO</name>
<evidence type="ECO:0000313" key="1">
    <source>
        <dbReference type="EMBL" id="CAK8991273.1"/>
    </source>
</evidence>
<dbReference type="Proteomes" id="UP001642484">
    <property type="component" value="Unassembled WGS sequence"/>
</dbReference>
<protein>
    <submittedName>
        <fullName evidence="1">Uncharacterized protein</fullName>
    </submittedName>
</protein>
<reference evidence="1 2" key="1">
    <citation type="submission" date="2024-02" db="EMBL/GenBank/DDBJ databases">
        <authorList>
            <person name="Chen Y."/>
            <person name="Shah S."/>
            <person name="Dougan E. K."/>
            <person name="Thang M."/>
            <person name="Chan C."/>
        </authorList>
    </citation>
    <scope>NUCLEOTIDE SEQUENCE [LARGE SCALE GENOMIC DNA]</scope>
</reference>
<proteinExistence type="predicted"/>
<sequence>MCRRKRASLAGHFWRKRLFARSALLKQSFFALACLPQFFAQQCYMLACTKQDGNVALQRQTYAQQGCRSALATAFALVVRLLSPWLRFPSAHLKEDLPRMRSPAIPPRDVPLPFRKRPVPAEPGVEDEAVEWVDEVIAEFEAGDFLHVMEGLLDMREAALCSFSEGGLSESGKKRLCHGLATICSQRAGPNSWLHGGSGGVVSVNRFAALVSERLPVELQRLVAMALWKKGKVEVLVPENHCLRNGRFRPA</sequence>
<gene>
    <name evidence="1" type="ORF">CCMP2556_LOCUS2386</name>
</gene>
<keyword evidence="2" id="KW-1185">Reference proteome</keyword>
<dbReference type="EMBL" id="CAXAMN010000891">
    <property type="protein sequence ID" value="CAK8991273.1"/>
    <property type="molecule type" value="Genomic_DNA"/>
</dbReference>